<feature type="region of interest" description="Disordered" evidence="2">
    <location>
        <begin position="1"/>
        <end position="37"/>
    </location>
</feature>
<gene>
    <name evidence="3" type="ORF">FMAN_08564</name>
</gene>
<dbReference type="RefSeq" id="XP_041685318.1">
    <property type="nucleotide sequence ID" value="XM_041835123.1"/>
</dbReference>
<feature type="compositionally biased region" description="Polar residues" evidence="2">
    <location>
        <begin position="682"/>
        <end position="695"/>
    </location>
</feature>
<sequence length="718" mass="77909">METGEPSSRGREEARLDAEPIVEQPQRISNPPERSQRAPDEIFDMWMDYLMTKDRIDDKGRAVCQMIKTNYERIQTEMPADLAGRLALDLAIFTRDSLMSDYDIPEHNPVFQKVTAKANRRKNSTELLAVTFPQWFFLAVTLGVNNPSLAPVKEFMEAHCGCEFSSNDINFDSLPAEKCHELFRDLKSFDLPGTHRADDNIEWSVDSDAETSGEDGDDSTTTSGPGSVNTFASIKNIPGSRTPPVLPTPSNELDGLPDTDVGTSGSSVTDASAATVTTTSSCIDATNLPGVSVGIMGSGNTDTSTAPDSGGLGDLGNAMAVTTEFDAELDRVISRFQDEALVLSESLARGIISSSTSSAAPSSVGAVIPSTSILPESNDNATDSSIDITTGPSTHNPTDSSAASAPDASPVGVIVSSTGNTANSSATNQPSVSPGTIIRSAINSAGPFPANTASNIRGIFLDQSSINDRIRAAQDLIDSIYQAQDTMTSLETNFQSLRQEVSDFTQAKTLEMKKVREDLHAAQIGFLCDIEALRKRQDRLKSIFDKIHTRLIDKHRERFNAIKEEISAGYEQMRRYAGEFRSDIRKVIDNHNIVLNQVKRVERSITALQNKVKYIEKIITAIQNQVKRAEESMTAIQNQATGAVASVNALSIRVSVMEQTLALVPALVRFCAQLRESLKSFSGPNQELASNNGGNKRTGEQSKHGNGKRQRTMENETE</sequence>
<feature type="compositionally biased region" description="Polar residues" evidence="2">
    <location>
        <begin position="371"/>
        <end position="398"/>
    </location>
</feature>
<feature type="compositionally biased region" description="Low complexity" evidence="2">
    <location>
        <begin position="399"/>
        <end position="428"/>
    </location>
</feature>
<evidence type="ECO:0000256" key="1">
    <source>
        <dbReference type="SAM" id="Coils"/>
    </source>
</evidence>
<feature type="coiled-coil region" evidence="1">
    <location>
        <begin position="480"/>
        <end position="507"/>
    </location>
</feature>
<feature type="compositionally biased region" description="Acidic residues" evidence="2">
    <location>
        <begin position="205"/>
        <end position="218"/>
    </location>
</feature>
<dbReference type="EMBL" id="FCQH01000009">
    <property type="protein sequence ID" value="CVK98597.1"/>
    <property type="molecule type" value="Genomic_DNA"/>
</dbReference>
<proteinExistence type="predicted"/>
<evidence type="ECO:0000256" key="2">
    <source>
        <dbReference type="SAM" id="MobiDB-lite"/>
    </source>
</evidence>
<evidence type="ECO:0000313" key="3">
    <source>
        <dbReference type="EMBL" id="CVK98597.1"/>
    </source>
</evidence>
<dbReference type="AlphaFoldDB" id="A0A1L7TTE2"/>
<feature type="region of interest" description="Disordered" evidence="2">
    <location>
        <begin position="682"/>
        <end position="718"/>
    </location>
</feature>
<comment type="caution">
    <text evidence="3">The sequence shown here is derived from an EMBL/GenBank/DDBJ whole genome shotgun (WGS) entry which is preliminary data.</text>
</comment>
<evidence type="ECO:0000313" key="4">
    <source>
        <dbReference type="Proteomes" id="UP000184255"/>
    </source>
</evidence>
<keyword evidence="1" id="KW-0175">Coiled coil</keyword>
<protein>
    <submittedName>
        <fullName evidence="3">Uncharacterized protein</fullName>
    </submittedName>
</protein>
<feature type="region of interest" description="Disordered" evidence="2">
    <location>
        <begin position="197"/>
        <end position="268"/>
    </location>
</feature>
<dbReference type="GeneID" id="65087824"/>
<organism evidence="3 4">
    <name type="scientific">Fusarium mangiferae</name>
    <name type="common">Mango malformation disease fungus</name>
    <dbReference type="NCBI Taxonomy" id="192010"/>
    <lineage>
        <taxon>Eukaryota</taxon>
        <taxon>Fungi</taxon>
        <taxon>Dikarya</taxon>
        <taxon>Ascomycota</taxon>
        <taxon>Pezizomycotina</taxon>
        <taxon>Sordariomycetes</taxon>
        <taxon>Hypocreomycetidae</taxon>
        <taxon>Hypocreales</taxon>
        <taxon>Nectriaceae</taxon>
        <taxon>Fusarium</taxon>
        <taxon>Fusarium fujikuroi species complex</taxon>
    </lineage>
</organism>
<accession>A0A1L7TTE2</accession>
<reference evidence="4" key="1">
    <citation type="journal article" date="2016" name="Genome Biol. Evol.">
        <title>Comparative 'omics' of the Fusarium fujikuroi species complex highlights differences in genetic potential and metabolite synthesis.</title>
        <authorList>
            <person name="Niehaus E.-M."/>
            <person name="Muensterkoetter M."/>
            <person name="Proctor R.H."/>
            <person name="Brown D.W."/>
            <person name="Sharon A."/>
            <person name="Idan Y."/>
            <person name="Oren-Young L."/>
            <person name="Sieber C.M."/>
            <person name="Novak O."/>
            <person name="Pencik A."/>
            <person name="Tarkowska D."/>
            <person name="Hromadova K."/>
            <person name="Freeman S."/>
            <person name="Maymon M."/>
            <person name="Elazar M."/>
            <person name="Youssef S.A."/>
            <person name="El-Shabrawy E.S.M."/>
            <person name="Shalaby A.B.A."/>
            <person name="Houterman P."/>
            <person name="Brock N.L."/>
            <person name="Burkhardt I."/>
            <person name="Tsavkelova E.A."/>
            <person name="Dickschat J.S."/>
            <person name="Galuszka P."/>
            <person name="Gueldener U."/>
            <person name="Tudzynski B."/>
        </authorList>
    </citation>
    <scope>NUCLEOTIDE SEQUENCE [LARGE SCALE GENOMIC DNA]</scope>
    <source>
        <strain evidence="4">MRC7560</strain>
    </source>
</reference>
<keyword evidence="4" id="KW-1185">Reference proteome</keyword>
<dbReference type="VEuPathDB" id="FungiDB:FMAN_08564"/>
<dbReference type="Gene3D" id="1.20.1170.10">
    <property type="match status" value="1"/>
</dbReference>
<name>A0A1L7TTE2_FUSMA</name>
<feature type="region of interest" description="Disordered" evidence="2">
    <location>
        <begin position="370"/>
        <end position="434"/>
    </location>
</feature>
<feature type="compositionally biased region" description="Basic and acidic residues" evidence="2">
    <location>
        <begin position="8"/>
        <end position="18"/>
    </location>
</feature>
<dbReference type="Proteomes" id="UP000184255">
    <property type="component" value="Unassembled WGS sequence"/>
</dbReference>